<gene>
    <name evidence="1" type="ORF">PCON_03744</name>
</gene>
<accession>U4LR96</accession>
<organism evidence="1 2">
    <name type="scientific">Pyronema omphalodes (strain CBS 100304)</name>
    <name type="common">Pyronema confluens</name>
    <dbReference type="NCBI Taxonomy" id="1076935"/>
    <lineage>
        <taxon>Eukaryota</taxon>
        <taxon>Fungi</taxon>
        <taxon>Dikarya</taxon>
        <taxon>Ascomycota</taxon>
        <taxon>Pezizomycotina</taxon>
        <taxon>Pezizomycetes</taxon>
        <taxon>Pezizales</taxon>
        <taxon>Pyronemataceae</taxon>
        <taxon>Pyronema</taxon>
    </lineage>
</organism>
<reference evidence="1 2" key="1">
    <citation type="journal article" date="2013" name="PLoS Genet.">
        <title>The genome and development-dependent transcriptomes of Pyronema confluens: a window into fungal evolution.</title>
        <authorList>
            <person name="Traeger S."/>
            <person name="Altegoer F."/>
            <person name="Freitag M."/>
            <person name="Gabaldon T."/>
            <person name="Kempken F."/>
            <person name="Kumar A."/>
            <person name="Marcet-Houben M."/>
            <person name="Poggeler S."/>
            <person name="Stajich J.E."/>
            <person name="Nowrousian M."/>
        </authorList>
    </citation>
    <scope>NUCLEOTIDE SEQUENCE [LARGE SCALE GENOMIC DNA]</scope>
    <source>
        <strain evidence="2">CBS 100304</strain>
        <tissue evidence="1">Vegetative mycelium</tissue>
    </source>
</reference>
<name>U4LR96_PYROM</name>
<sequence>MSEYSCHFMWTMIPQKLSRRKGNDLSKLGIGEGEIMFRSRLFAVLMGATSNVPCHGVQFFCQILQRLSFNWKTLLEAAEKTLDGTNDDLLKSKGQSPKNIDALLNDAQQWTQLEKLLSKHQKTMRKYVKLYKTYPFLLDEVRFVKARVKASPLPIDIDSVNIELEEAMEPFYSATPESITKLSQRTAAVIQLVCRSVLIMI</sequence>
<evidence type="ECO:0000313" key="1">
    <source>
        <dbReference type="EMBL" id="CCX34480.1"/>
    </source>
</evidence>
<dbReference type="EMBL" id="HF936539">
    <property type="protein sequence ID" value="CCX34480.1"/>
    <property type="molecule type" value="Genomic_DNA"/>
</dbReference>
<proteinExistence type="predicted"/>
<evidence type="ECO:0000313" key="2">
    <source>
        <dbReference type="Proteomes" id="UP000018144"/>
    </source>
</evidence>
<protein>
    <submittedName>
        <fullName evidence="1">Similar to ankyrin repeat-containing protein, putative [Penicillium marneffei ATCC 18224] acc. no. XP_002149488</fullName>
    </submittedName>
</protein>
<keyword evidence="2" id="KW-1185">Reference proteome</keyword>
<dbReference type="AlphaFoldDB" id="U4LR96"/>
<dbReference type="Proteomes" id="UP000018144">
    <property type="component" value="Unassembled WGS sequence"/>
</dbReference>